<dbReference type="SMART" id="SM00456">
    <property type="entry name" value="WW"/>
    <property type="match status" value="2"/>
</dbReference>
<reference evidence="7 8" key="1">
    <citation type="submission" date="2016-07" db="EMBL/GenBank/DDBJ databases">
        <title>Draft genome of the white-rot fungus Obba rivulosa 3A-2.</title>
        <authorList>
            <consortium name="DOE Joint Genome Institute"/>
            <person name="Miettinen O."/>
            <person name="Riley R."/>
            <person name="Acob R."/>
            <person name="Barry K."/>
            <person name="Cullen D."/>
            <person name="De Vries R."/>
            <person name="Hainaut M."/>
            <person name="Hatakka A."/>
            <person name="Henrissat B."/>
            <person name="Hilden K."/>
            <person name="Kuo R."/>
            <person name="Labutti K."/>
            <person name="Lipzen A."/>
            <person name="Makela M.R."/>
            <person name="Sandor L."/>
            <person name="Spatafora J.W."/>
            <person name="Grigoriev I.V."/>
            <person name="Hibbett D.S."/>
        </authorList>
    </citation>
    <scope>NUCLEOTIDE SEQUENCE [LARGE SCALE GENOMIC DNA]</scope>
    <source>
        <strain evidence="7 8">3A-2</strain>
    </source>
</reference>
<evidence type="ECO:0000256" key="2">
    <source>
        <dbReference type="ARBA" id="ARBA00004496"/>
    </source>
</evidence>
<dbReference type="Gene3D" id="2.20.70.10">
    <property type="match status" value="2"/>
</dbReference>
<dbReference type="PRINTS" id="PR00403">
    <property type="entry name" value="WWDOMAIN"/>
</dbReference>
<dbReference type="PANTHER" id="PTHR17616:SF8">
    <property type="entry name" value="TRANSCRIPTIONAL COACTIVATOR YORKIE"/>
    <property type="match status" value="1"/>
</dbReference>
<accession>A0A8E2J3T8</accession>
<dbReference type="GO" id="GO:0005737">
    <property type="term" value="C:cytoplasm"/>
    <property type="evidence" value="ECO:0007669"/>
    <property type="project" value="UniProtKB-SubCell"/>
</dbReference>
<evidence type="ECO:0000256" key="4">
    <source>
        <dbReference type="ARBA" id="ARBA00023242"/>
    </source>
</evidence>
<sequence>MSVLSQAARESNHPADSAQGLPDLPDGWEERVTPEGRTYYIDHSTRTTTWAHPRARTCSGQSLEEVLAEFGALPPGWEIRMRQADGRIYFVDHNTETTSWDHPAKKS</sequence>
<dbReference type="OrthoDB" id="3045089at2759"/>
<keyword evidence="3" id="KW-0963">Cytoplasm</keyword>
<protein>
    <recommendedName>
        <fullName evidence="6">WW domain-containing protein</fullName>
    </recommendedName>
</protein>
<dbReference type="CDD" id="cd00201">
    <property type="entry name" value="WW"/>
    <property type="match status" value="2"/>
</dbReference>
<proteinExistence type="predicted"/>
<dbReference type="InterPro" id="IPR051583">
    <property type="entry name" value="YAP1"/>
</dbReference>
<dbReference type="Pfam" id="PF00397">
    <property type="entry name" value="WW"/>
    <property type="match status" value="2"/>
</dbReference>
<dbReference type="PANTHER" id="PTHR17616">
    <property type="entry name" value="YES-ASSOCIATED PROTEIN YAP1 FAMILY MEMBER"/>
    <property type="match status" value="1"/>
</dbReference>
<name>A0A8E2J3T8_9APHY</name>
<dbReference type="InterPro" id="IPR036020">
    <property type="entry name" value="WW_dom_sf"/>
</dbReference>
<dbReference type="GO" id="GO:0045944">
    <property type="term" value="P:positive regulation of transcription by RNA polymerase II"/>
    <property type="evidence" value="ECO:0007669"/>
    <property type="project" value="TreeGrafter"/>
</dbReference>
<feature type="domain" description="WW" evidence="6">
    <location>
        <begin position="22"/>
        <end position="55"/>
    </location>
</feature>
<dbReference type="Proteomes" id="UP000250043">
    <property type="component" value="Unassembled WGS sequence"/>
</dbReference>
<evidence type="ECO:0000259" key="6">
    <source>
        <dbReference type="PROSITE" id="PS50020"/>
    </source>
</evidence>
<evidence type="ECO:0000313" key="7">
    <source>
        <dbReference type="EMBL" id="OCH94028.1"/>
    </source>
</evidence>
<dbReference type="GO" id="GO:0003713">
    <property type="term" value="F:transcription coactivator activity"/>
    <property type="evidence" value="ECO:0007669"/>
    <property type="project" value="TreeGrafter"/>
</dbReference>
<dbReference type="PROSITE" id="PS50020">
    <property type="entry name" value="WW_DOMAIN_2"/>
    <property type="match status" value="2"/>
</dbReference>
<keyword evidence="4" id="KW-0539">Nucleus</keyword>
<dbReference type="EMBL" id="KV722348">
    <property type="protein sequence ID" value="OCH94028.1"/>
    <property type="molecule type" value="Genomic_DNA"/>
</dbReference>
<evidence type="ECO:0000313" key="8">
    <source>
        <dbReference type="Proteomes" id="UP000250043"/>
    </source>
</evidence>
<comment type="subcellular location">
    <subcellularLocation>
        <location evidence="2">Cytoplasm</location>
    </subcellularLocation>
    <subcellularLocation>
        <location evidence="1">Nucleus</location>
    </subcellularLocation>
</comment>
<gene>
    <name evidence="7" type="ORF">OBBRIDRAFT_789733</name>
</gene>
<dbReference type="GO" id="GO:0035329">
    <property type="term" value="P:hippo signaling"/>
    <property type="evidence" value="ECO:0007669"/>
    <property type="project" value="TreeGrafter"/>
</dbReference>
<feature type="region of interest" description="Disordered" evidence="5">
    <location>
        <begin position="1"/>
        <end position="31"/>
    </location>
</feature>
<evidence type="ECO:0000256" key="3">
    <source>
        <dbReference type="ARBA" id="ARBA00022490"/>
    </source>
</evidence>
<keyword evidence="8" id="KW-1185">Reference proteome</keyword>
<dbReference type="InterPro" id="IPR001202">
    <property type="entry name" value="WW_dom"/>
</dbReference>
<dbReference type="PROSITE" id="PS01159">
    <property type="entry name" value="WW_DOMAIN_1"/>
    <property type="match status" value="2"/>
</dbReference>
<evidence type="ECO:0000256" key="1">
    <source>
        <dbReference type="ARBA" id="ARBA00004123"/>
    </source>
</evidence>
<dbReference type="SUPFAM" id="SSF51045">
    <property type="entry name" value="WW domain"/>
    <property type="match status" value="2"/>
</dbReference>
<dbReference type="AlphaFoldDB" id="A0A8E2J3T8"/>
<organism evidence="7 8">
    <name type="scientific">Obba rivulosa</name>
    <dbReference type="NCBI Taxonomy" id="1052685"/>
    <lineage>
        <taxon>Eukaryota</taxon>
        <taxon>Fungi</taxon>
        <taxon>Dikarya</taxon>
        <taxon>Basidiomycota</taxon>
        <taxon>Agaricomycotina</taxon>
        <taxon>Agaricomycetes</taxon>
        <taxon>Polyporales</taxon>
        <taxon>Gelatoporiaceae</taxon>
        <taxon>Obba</taxon>
    </lineage>
</organism>
<evidence type="ECO:0000256" key="5">
    <source>
        <dbReference type="SAM" id="MobiDB-lite"/>
    </source>
</evidence>
<dbReference type="GO" id="GO:0005634">
    <property type="term" value="C:nucleus"/>
    <property type="evidence" value="ECO:0007669"/>
    <property type="project" value="UniProtKB-SubCell"/>
</dbReference>
<feature type="domain" description="WW" evidence="6">
    <location>
        <begin position="71"/>
        <end position="105"/>
    </location>
</feature>